<keyword evidence="1" id="KW-0670">Pyruvate</keyword>
<evidence type="ECO:0000313" key="1">
    <source>
        <dbReference type="EMBL" id="SNR73234.1"/>
    </source>
</evidence>
<accession>A0A238YRF3</accession>
<dbReference type="EMBL" id="FZNP01000006">
    <property type="protein sequence ID" value="SNR73234.1"/>
    <property type="molecule type" value="Genomic_DNA"/>
</dbReference>
<sequence length="138" mass="15420">MYSLDSKGHVIVPLVRIDALRMEPPQLEALGDAVHQALMDSIGFPADDRFQILTSHDGTTGTLRHGTYLDIPRDDGIVYIDITMRAGRTDDQKKKLYARVCALAHERADVAPHNVFIVIHENTQADWSFGHGQAQYLP</sequence>
<reference evidence="2" key="1">
    <citation type="submission" date="2017-06" db="EMBL/GenBank/DDBJ databases">
        <authorList>
            <person name="Varghese N."/>
            <person name="Submissions S."/>
        </authorList>
    </citation>
    <scope>NUCLEOTIDE SEQUENCE [LARGE SCALE GENOMIC DNA]</scope>
    <source>
        <strain evidence="2">DSM 44485</strain>
    </source>
</reference>
<dbReference type="AlphaFoldDB" id="A0A238YRF3"/>
<proteinExistence type="predicted"/>
<dbReference type="Gene3D" id="3.30.429.10">
    <property type="entry name" value="Macrophage Migration Inhibitory Factor"/>
    <property type="match status" value="1"/>
</dbReference>
<dbReference type="PANTHER" id="PTHR38460">
    <property type="entry name" value="TAUTOMERASE YOLI-RELATED"/>
    <property type="match status" value="1"/>
</dbReference>
<dbReference type="Proteomes" id="UP000198420">
    <property type="component" value="Unassembled WGS sequence"/>
</dbReference>
<gene>
    <name evidence="1" type="ORF">SAMN06265355_106141</name>
</gene>
<dbReference type="SUPFAM" id="SSF55331">
    <property type="entry name" value="Tautomerase/MIF"/>
    <property type="match status" value="1"/>
</dbReference>
<dbReference type="InterPro" id="IPR014347">
    <property type="entry name" value="Tautomerase/MIF_sf"/>
</dbReference>
<organism evidence="1 2">
    <name type="scientific">Actinomadura mexicana</name>
    <dbReference type="NCBI Taxonomy" id="134959"/>
    <lineage>
        <taxon>Bacteria</taxon>
        <taxon>Bacillati</taxon>
        <taxon>Actinomycetota</taxon>
        <taxon>Actinomycetes</taxon>
        <taxon>Streptosporangiales</taxon>
        <taxon>Thermomonosporaceae</taxon>
        <taxon>Actinomadura</taxon>
    </lineage>
</organism>
<keyword evidence="2" id="KW-1185">Reference proteome</keyword>
<dbReference type="Pfam" id="PF14552">
    <property type="entry name" value="Tautomerase_2"/>
    <property type="match status" value="1"/>
</dbReference>
<evidence type="ECO:0000313" key="2">
    <source>
        <dbReference type="Proteomes" id="UP000198420"/>
    </source>
</evidence>
<dbReference type="RefSeq" id="WP_245919331.1">
    <property type="nucleotide sequence ID" value="NZ_FZNP01000006.1"/>
</dbReference>
<name>A0A238YRF3_9ACTN</name>
<protein>
    <submittedName>
        <fullName evidence="1">Phenylpyruvate tautomerase PptA, 4-oxalocrotonate tautomerase family</fullName>
    </submittedName>
</protein>
<dbReference type="InterPro" id="IPR037479">
    <property type="entry name" value="Tauto_MSAD"/>
</dbReference>
<dbReference type="PANTHER" id="PTHR38460:SF1">
    <property type="entry name" value="TAUTOMERASE YOLI-RELATED"/>
    <property type="match status" value="1"/>
</dbReference>